<dbReference type="Pfam" id="PF00571">
    <property type="entry name" value="CBS"/>
    <property type="match status" value="2"/>
</dbReference>
<dbReference type="PANTHER" id="PTHR43080">
    <property type="entry name" value="CBS DOMAIN-CONTAINING PROTEIN CBSX3, MITOCHONDRIAL"/>
    <property type="match status" value="1"/>
</dbReference>
<dbReference type="SUPFAM" id="SSF54631">
    <property type="entry name" value="CBS-domain pair"/>
    <property type="match status" value="1"/>
</dbReference>
<proteinExistence type="predicted"/>
<protein>
    <submittedName>
        <fullName evidence="4">CBS domain-containing protein</fullName>
    </submittedName>
</protein>
<evidence type="ECO:0000256" key="1">
    <source>
        <dbReference type="ARBA" id="ARBA00023122"/>
    </source>
</evidence>
<sequence length="144" mass="15948">MPNRTIRDIISQQKVLSAPDTMTVREAAIRMAESKVGAMLILEKGQLIGIFTERDLLNRVIAKRLDPDTTTLSQVLTADPRTIAADKPLAHALVMMEDGGYRHVPVMDNGAPVGMVSARDALGAELIEFENELERREHLTEIML</sequence>
<feature type="domain" description="CBS" evidence="3">
    <location>
        <begin position="10"/>
        <end position="67"/>
    </location>
</feature>
<dbReference type="InterPro" id="IPR046342">
    <property type="entry name" value="CBS_dom_sf"/>
</dbReference>
<dbReference type="InterPro" id="IPR051257">
    <property type="entry name" value="Diverse_CBS-Domain"/>
</dbReference>
<dbReference type="PROSITE" id="PS51371">
    <property type="entry name" value="CBS"/>
    <property type="match status" value="2"/>
</dbReference>
<dbReference type="SMART" id="SM00116">
    <property type="entry name" value="CBS"/>
    <property type="match status" value="2"/>
</dbReference>
<evidence type="ECO:0000313" key="4">
    <source>
        <dbReference type="EMBL" id="MBK8522959.1"/>
    </source>
</evidence>
<evidence type="ECO:0000259" key="3">
    <source>
        <dbReference type="PROSITE" id="PS51371"/>
    </source>
</evidence>
<organism evidence="4 5">
    <name type="scientific">Candidatus Proximibacter danicus</name>
    <dbReference type="NCBI Taxonomy" id="2954365"/>
    <lineage>
        <taxon>Bacteria</taxon>
        <taxon>Pseudomonadati</taxon>
        <taxon>Pseudomonadota</taxon>
        <taxon>Betaproteobacteria</taxon>
        <taxon>Candidatus Proximibacter</taxon>
    </lineage>
</organism>
<keyword evidence="1 2" id="KW-0129">CBS domain</keyword>
<gene>
    <name evidence="4" type="ORF">IPL58_01790</name>
</gene>
<dbReference type="InterPro" id="IPR000644">
    <property type="entry name" value="CBS_dom"/>
</dbReference>
<evidence type="ECO:0000256" key="2">
    <source>
        <dbReference type="PROSITE-ProRule" id="PRU00703"/>
    </source>
</evidence>
<evidence type="ECO:0000313" key="5">
    <source>
        <dbReference type="Proteomes" id="UP000886689"/>
    </source>
</evidence>
<dbReference type="AlphaFoldDB" id="A0A9D7PRI0"/>
<accession>A0A9D7PRI0</accession>
<dbReference type="Proteomes" id="UP000886689">
    <property type="component" value="Unassembled WGS sequence"/>
</dbReference>
<dbReference type="EMBL" id="JADJUC010000001">
    <property type="protein sequence ID" value="MBK8522959.1"/>
    <property type="molecule type" value="Genomic_DNA"/>
</dbReference>
<name>A0A9D7PRI0_9PROT</name>
<feature type="domain" description="CBS" evidence="3">
    <location>
        <begin position="76"/>
        <end position="133"/>
    </location>
</feature>
<reference evidence="4" key="1">
    <citation type="submission" date="2020-10" db="EMBL/GenBank/DDBJ databases">
        <title>Connecting structure to function with the recovery of over 1000 high-quality activated sludge metagenome-assembled genomes encoding full-length rRNA genes using long-read sequencing.</title>
        <authorList>
            <person name="Singleton C.M."/>
            <person name="Petriglieri F."/>
            <person name="Kristensen J.M."/>
            <person name="Kirkegaard R.H."/>
            <person name="Michaelsen T.Y."/>
            <person name="Andersen M.H."/>
            <person name="Karst S.M."/>
            <person name="Dueholm M.S."/>
            <person name="Nielsen P.H."/>
            <person name="Albertsen M."/>
        </authorList>
    </citation>
    <scope>NUCLEOTIDE SEQUENCE</scope>
    <source>
        <strain evidence="4">Hirt_18-Q3-R61-65_BATAC.395</strain>
    </source>
</reference>
<comment type="caution">
    <text evidence="4">The sequence shown here is derived from an EMBL/GenBank/DDBJ whole genome shotgun (WGS) entry which is preliminary data.</text>
</comment>
<dbReference type="PANTHER" id="PTHR43080:SF2">
    <property type="entry name" value="CBS DOMAIN-CONTAINING PROTEIN"/>
    <property type="match status" value="1"/>
</dbReference>
<dbReference type="Gene3D" id="3.10.580.10">
    <property type="entry name" value="CBS-domain"/>
    <property type="match status" value="1"/>
</dbReference>